<dbReference type="InterPro" id="IPR032584">
    <property type="entry name" value="DUF4913"/>
</dbReference>
<gene>
    <name evidence="3" type="ORF">GCM10022416_41110</name>
</gene>
<dbReference type="EMBL" id="BAABDO010000067">
    <property type="protein sequence ID" value="GAA4147552.1"/>
    <property type="molecule type" value="Genomic_DNA"/>
</dbReference>
<evidence type="ECO:0000256" key="1">
    <source>
        <dbReference type="SAM" id="Coils"/>
    </source>
</evidence>
<dbReference type="RefSeq" id="WP_345023102.1">
    <property type="nucleotide sequence ID" value="NZ_BAABDO010000067.1"/>
</dbReference>
<feature type="compositionally biased region" description="Low complexity" evidence="2">
    <location>
        <begin position="49"/>
        <end position="62"/>
    </location>
</feature>
<feature type="coiled-coil region" evidence="1">
    <location>
        <begin position="13"/>
        <end position="40"/>
    </location>
</feature>
<dbReference type="Proteomes" id="UP001500266">
    <property type="component" value="Unassembled WGS sequence"/>
</dbReference>
<evidence type="ECO:0008006" key="5">
    <source>
        <dbReference type="Google" id="ProtNLM"/>
    </source>
</evidence>
<protein>
    <recommendedName>
        <fullName evidence="5">DUF4913 domain-containing protein</fullName>
    </recommendedName>
</protein>
<evidence type="ECO:0000313" key="4">
    <source>
        <dbReference type="Proteomes" id="UP001500266"/>
    </source>
</evidence>
<proteinExistence type="predicted"/>
<keyword evidence="1" id="KW-0175">Coiled coil</keyword>
<accession>A0ABP7Z533</accession>
<organism evidence="3 4">
    <name type="scientific">Actinomadura keratinilytica</name>
    <dbReference type="NCBI Taxonomy" id="547461"/>
    <lineage>
        <taxon>Bacteria</taxon>
        <taxon>Bacillati</taxon>
        <taxon>Actinomycetota</taxon>
        <taxon>Actinomycetes</taxon>
        <taxon>Streptosporangiales</taxon>
        <taxon>Thermomonosporaceae</taxon>
        <taxon>Actinomadura</taxon>
    </lineage>
</organism>
<name>A0ABP7Z533_9ACTN</name>
<dbReference type="Pfam" id="PF16259">
    <property type="entry name" value="DUF4913"/>
    <property type="match status" value="1"/>
</dbReference>
<evidence type="ECO:0000313" key="3">
    <source>
        <dbReference type="EMBL" id="GAA4147552.1"/>
    </source>
</evidence>
<feature type="region of interest" description="Disordered" evidence="2">
    <location>
        <begin position="42"/>
        <end position="62"/>
    </location>
</feature>
<comment type="caution">
    <text evidence="3">The sequence shown here is derived from an EMBL/GenBank/DDBJ whole genome shotgun (WGS) entry which is preliminary data.</text>
</comment>
<reference evidence="4" key="1">
    <citation type="journal article" date="2019" name="Int. J. Syst. Evol. Microbiol.">
        <title>The Global Catalogue of Microorganisms (GCM) 10K type strain sequencing project: providing services to taxonomists for standard genome sequencing and annotation.</title>
        <authorList>
            <consortium name="The Broad Institute Genomics Platform"/>
            <consortium name="The Broad Institute Genome Sequencing Center for Infectious Disease"/>
            <person name="Wu L."/>
            <person name="Ma J."/>
        </authorList>
    </citation>
    <scope>NUCLEOTIDE SEQUENCE [LARGE SCALE GENOMIC DNA]</scope>
    <source>
        <strain evidence="4">JCM 17316</strain>
    </source>
</reference>
<sequence length="194" mass="21575">MTNSDDRQYAEDIADLKAQVKGLTTKVRELQEQLEQLIASGPAVPLTPPEATMAPPPAEAGSAEPHILSLEGAAFTRALEKLATWVDDYFIPAFVAGRPIKPNSPWCPEWWRHPEALTRLEALHRAFEELVTSPKATPSGHARWITDYVDPTLEQLRSPTGPFIRCTTDPDYPKHNAPQAFPLARFHRSSSNTD</sequence>
<keyword evidence="4" id="KW-1185">Reference proteome</keyword>
<evidence type="ECO:0000256" key="2">
    <source>
        <dbReference type="SAM" id="MobiDB-lite"/>
    </source>
</evidence>